<feature type="domain" description="T-SNARE coiled-coil homology" evidence="3">
    <location>
        <begin position="87"/>
        <end position="149"/>
    </location>
</feature>
<dbReference type="PANTHER" id="PTHR19305">
    <property type="entry name" value="SYNAPTOSOMAL ASSOCIATED PROTEIN"/>
    <property type="match status" value="1"/>
</dbReference>
<gene>
    <name evidence="4" type="ORF">DL89DRAFT_65189</name>
</gene>
<dbReference type="STRING" id="61395.A0A1Y1VZ85"/>
<keyword evidence="5" id="KW-1185">Reference proteome</keyword>
<dbReference type="RefSeq" id="XP_040740557.1">
    <property type="nucleotide sequence ID" value="XM_040891943.1"/>
</dbReference>
<evidence type="ECO:0000313" key="5">
    <source>
        <dbReference type="Proteomes" id="UP000193922"/>
    </source>
</evidence>
<organism evidence="4 5">
    <name type="scientific">Linderina pennispora</name>
    <dbReference type="NCBI Taxonomy" id="61395"/>
    <lineage>
        <taxon>Eukaryota</taxon>
        <taxon>Fungi</taxon>
        <taxon>Fungi incertae sedis</taxon>
        <taxon>Zoopagomycota</taxon>
        <taxon>Kickxellomycotina</taxon>
        <taxon>Kickxellomycetes</taxon>
        <taxon>Kickxellales</taxon>
        <taxon>Kickxellaceae</taxon>
        <taxon>Linderina</taxon>
    </lineage>
</organism>
<dbReference type="PROSITE" id="PS50192">
    <property type="entry name" value="T_SNARE"/>
    <property type="match status" value="2"/>
</dbReference>
<dbReference type="Gene3D" id="1.20.5.110">
    <property type="match status" value="2"/>
</dbReference>
<name>A0A1Y1VZ85_9FUNG</name>
<proteinExistence type="inferred from homology"/>
<sequence>MSNYRGYNSGASGNDGGSYGNSGRAGGSYGSPNSAAGSSGGFRRYGGASSRYNASGGGSNDSYGDSSQQRQYDDSDEEVDFIKTKITKAKQDTLDSTRNALRTLQQTEDVGVKTLTKLGEQTEQLNRIDRTMEMTSLQAESSVEQTGKLRTLNKSIFHVHVKNPFSGKKRREAEMAKLEAEQERVRLAEERKLQNDHESRNRIGQFTNPNGLRAAGPPGRMTADGHTIVSDTGMSRSERSKYTFDDNEDPEIENEINDNLNEMSSALGRLKDLSLATQRELNAQDDPLRRITDTTDKTSDNIGVARYQLSRIK</sequence>
<evidence type="ECO:0000256" key="1">
    <source>
        <dbReference type="ARBA" id="ARBA00009480"/>
    </source>
</evidence>
<evidence type="ECO:0000313" key="4">
    <source>
        <dbReference type="EMBL" id="ORX66569.1"/>
    </source>
</evidence>
<comment type="similarity">
    <text evidence="1">Belongs to the SNAP-25 family.</text>
</comment>
<feature type="compositionally biased region" description="Low complexity" evidence="2">
    <location>
        <begin position="60"/>
        <end position="70"/>
    </location>
</feature>
<dbReference type="SMART" id="SM00397">
    <property type="entry name" value="t_SNARE"/>
    <property type="match status" value="2"/>
</dbReference>
<dbReference type="OrthoDB" id="18679at2759"/>
<dbReference type="GO" id="GO:0005484">
    <property type="term" value="F:SNAP receptor activity"/>
    <property type="evidence" value="ECO:0007669"/>
    <property type="project" value="TreeGrafter"/>
</dbReference>
<accession>A0A1Y1VZ85</accession>
<feature type="compositionally biased region" description="Low complexity" evidence="2">
    <location>
        <begin position="1"/>
        <end position="12"/>
    </location>
</feature>
<dbReference type="PANTHER" id="PTHR19305:SF9">
    <property type="entry name" value="SYNAPTOSOMAL-ASSOCIATED PROTEIN 29"/>
    <property type="match status" value="1"/>
</dbReference>
<dbReference type="SUPFAM" id="SSF58038">
    <property type="entry name" value="SNARE fusion complex"/>
    <property type="match status" value="2"/>
</dbReference>
<dbReference type="GO" id="GO:0006906">
    <property type="term" value="P:vesicle fusion"/>
    <property type="evidence" value="ECO:0007669"/>
    <property type="project" value="TreeGrafter"/>
</dbReference>
<protein>
    <recommendedName>
        <fullName evidence="3">t-SNARE coiled-coil homology domain-containing protein</fullName>
    </recommendedName>
</protein>
<dbReference type="EMBL" id="MCFD01000015">
    <property type="protein sequence ID" value="ORX66569.1"/>
    <property type="molecule type" value="Genomic_DNA"/>
</dbReference>
<dbReference type="GO" id="GO:0019905">
    <property type="term" value="F:syntaxin binding"/>
    <property type="evidence" value="ECO:0007669"/>
    <property type="project" value="TreeGrafter"/>
</dbReference>
<dbReference type="GO" id="GO:0005886">
    <property type="term" value="C:plasma membrane"/>
    <property type="evidence" value="ECO:0007669"/>
    <property type="project" value="TreeGrafter"/>
</dbReference>
<feature type="compositionally biased region" description="Gly residues" evidence="2">
    <location>
        <begin position="13"/>
        <end position="29"/>
    </location>
</feature>
<dbReference type="AlphaFoldDB" id="A0A1Y1VZ85"/>
<dbReference type="InterPro" id="IPR000727">
    <property type="entry name" value="T_SNARE_dom"/>
</dbReference>
<dbReference type="GO" id="GO:0006887">
    <property type="term" value="P:exocytosis"/>
    <property type="evidence" value="ECO:0007669"/>
    <property type="project" value="TreeGrafter"/>
</dbReference>
<feature type="region of interest" description="Disordered" evidence="2">
    <location>
        <begin position="1"/>
        <end position="78"/>
    </location>
</feature>
<dbReference type="GO" id="GO:0031201">
    <property type="term" value="C:SNARE complex"/>
    <property type="evidence" value="ECO:0007669"/>
    <property type="project" value="TreeGrafter"/>
</dbReference>
<dbReference type="Proteomes" id="UP000193922">
    <property type="component" value="Unassembled WGS sequence"/>
</dbReference>
<evidence type="ECO:0000256" key="2">
    <source>
        <dbReference type="SAM" id="MobiDB-lite"/>
    </source>
</evidence>
<evidence type="ECO:0000259" key="3">
    <source>
        <dbReference type="PROSITE" id="PS50192"/>
    </source>
</evidence>
<reference evidence="4 5" key="1">
    <citation type="submission" date="2016-07" db="EMBL/GenBank/DDBJ databases">
        <title>Pervasive Adenine N6-methylation of Active Genes in Fungi.</title>
        <authorList>
            <consortium name="DOE Joint Genome Institute"/>
            <person name="Mondo S.J."/>
            <person name="Dannebaum R.O."/>
            <person name="Kuo R.C."/>
            <person name="Labutti K."/>
            <person name="Haridas S."/>
            <person name="Kuo A."/>
            <person name="Salamov A."/>
            <person name="Ahrendt S.R."/>
            <person name="Lipzen A."/>
            <person name="Sullivan W."/>
            <person name="Andreopoulos W.B."/>
            <person name="Clum A."/>
            <person name="Lindquist E."/>
            <person name="Daum C."/>
            <person name="Ramamoorthy G.K."/>
            <person name="Gryganskyi A."/>
            <person name="Culley D."/>
            <person name="Magnuson J.K."/>
            <person name="James T.Y."/>
            <person name="O'Malley M.A."/>
            <person name="Stajich J.E."/>
            <person name="Spatafora J.W."/>
            <person name="Visel A."/>
            <person name="Grigoriev I.V."/>
        </authorList>
    </citation>
    <scope>NUCLEOTIDE SEQUENCE [LARGE SCALE GENOMIC DNA]</scope>
    <source>
        <strain evidence="4 5">ATCC 12442</strain>
    </source>
</reference>
<dbReference type="GeneID" id="63808591"/>
<comment type="caution">
    <text evidence="4">The sequence shown here is derived from an EMBL/GenBank/DDBJ whole genome shotgun (WGS) entry which is preliminary data.</text>
</comment>
<feature type="domain" description="T-SNARE coiled-coil homology" evidence="3">
    <location>
        <begin position="250"/>
        <end position="312"/>
    </location>
</feature>
<feature type="region of interest" description="Disordered" evidence="2">
    <location>
        <begin position="193"/>
        <end position="251"/>
    </location>
</feature>